<dbReference type="OrthoDB" id="5986940at2759"/>
<dbReference type="Proteomes" id="UP001163046">
    <property type="component" value="Unassembled WGS sequence"/>
</dbReference>
<accession>A0A9X0D9S9</accession>
<dbReference type="EMBL" id="MU825400">
    <property type="protein sequence ID" value="KAJ7392607.1"/>
    <property type="molecule type" value="Genomic_DNA"/>
</dbReference>
<proteinExistence type="predicted"/>
<dbReference type="AlphaFoldDB" id="A0A9X0D9S9"/>
<keyword evidence="2" id="KW-1185">Reference proteome</keyword>
<comment type="caution">
    <text evidence="1">The sequence shown here is derived from an EMBL/GenBank/DDBJ whole genome shotgun (WGS) entry which is preliminary data.</text>
</comment>
<reference evidence="1" key="1">
    <citation type="submission" date="2023-01" db="EMBL/GenBank/DDBJ databases">
        <title>Genome assembly of the deep-sea coral Lophelia pertusa.</title>
        <authorList>
            <person name="Herrera S."/>
            <person name="Cordes E."/>
        </authorList>
    </citation>
    <scope>NUCLEOTIDE SEQUENCE</scope>
    <source>
        <strain evidence="1">USNM1676648</strain>
        <tissue evidence="1">Polyp</tissue>
    </source>
</reference>
<name>A0A9X0D9S9_9CNID</name>
<organism evidence="1 2">
    <name type="scientific">Desmophyllum pertusum</name>
    <dbReference type="NCBI Taxonomy" id="174260"/>
    <lineage>
        <taxon>Eukaryota</taxon>
        <taxon>Metazoa</taxon>
        <taxon>Cnidaria</taxon>
        <taxon>Anthozoa</taxon>
        <taxon>Hexacorallia</taxon>
        <taxon>Scleractinia</taxon>
        <taxon>Caryophylliina</taxon>
        <taxon>Caryophylliidae</taxon>
        <taxon>Desmophyllum</taxon>
    </lineage>
</organism>
<sequence length="148" mass="17078">MMAPEDVVKFTGRAGKEIKFEYNENDKIVKKDVDNLGSSYFLHDDNGNMVQATNDIGTINIAYDRENRPTSIIYPNGQRITYKFNDLQRRVALNETVSGLSLAYTYDRLYRLSEVVRVNPSGRRDILLKLEYNSKGMVSKRVLERSLF</sequence>
<dbReference type="Gene3D" id="2.180.10.10">
    <property type="entry name" value="RHS repeat-associated core"/>
    <property type="match status" value="1"/>
</dbReference>
<evidence type="ECO:0000313" key="1">
    <source>
        <dbReference type="EMBL" id="KAJ7392607.1"/>
    </source>
</evidence>
<gene>
    <name evidence="1" type="ORF">OS493_010258</name>
</gene>
<protein>
    <submittedName>
        <fullName evidence="1">Uncharacterized protein</fullName>
    </submittedName>
</protein>
<evidence type="ECO:0000313" key="2">
    <source>
        <dbReference type="Proteomes" id="UP001163046"/>
    </source>
</evidence>